<feature type="region of interest" description="Disordered" evidence="1">
    <location>
        <begin position="137"/>
        <end position="299"/>
    </location>
</feature>
<feature type="compositionally biased region" description="Basic and acidic residues" evidence="1">
    <location>
        <begin position="229"/>
        <end position="247"/>
    </location>
</feature>
<dbReference type="Proteomes" id="UP000515140">
    <property type="component" value="Unplaced"/>
</dbReference>
<keyword evidence="3" id="KW-1185">Reference proteome</keyword>
<keyword evidence="2" id="KW-0732">Signal</keyword>
<evidence type="ECO:0000256" key="2">
    <source>
        <dbReference type="SAM" id="SignalP"/>
    </source>
</evidence>
<dbReference type="CTD" id="9722"/>
<dbReference type="AlphaFoldDB" id="A0A6P5KGX3"/>
<name>A0A6P5KGX3_PHACI</name>
<dbReference type="InterPro" id="IPR027851">
    <property type="entry name" value="DUF4628"/>
</dbReference>
<dbReference type="RefSeq" id="XP_020844284.1">
    <property type="nucleotide sequence ID" value="XM_020988625.1"/>
</dbReference>
<feature type="compositionally biased region" description="Polar residues" evidence="1">
    <location>
        <begin position="23"/>
        <end position="55"/>
    </location>
</feature>
<proteinExistence type="predicted"/>
<evidence type="ECO:0000313" key="3">
    <source>
        <dbReference type="Proteomes" id="UP000515140"/>
    </source>
</evidence>
<reference evidence="4" key="1">
    <citation type="submission" date="2025-08" db="UniProtKB">
        <authorList>
            <consortium name="RefSeq"/>
        </authorList>
    </citation>
    <scope>IDENTIFICATION</scope>
    <source>
        <tissue evidence="4">Spleen</tissue>
    </source>
</reference>
<feature type="region of interest" description="Disordered" evidence="1">
    <location>
        <begin position="23"/>
        <end position="67"/>
    </location>
</feature>
<evidence type="ECO:0000256" key="1">
    <source>
        <dbReference type="SAM" id="MobiDB-lite"/>
    </source>
</evidence>
<dbReference type="Pfam" id="PF15429">
    <property type="entry name" value="DUF4628"/>
    <property type="match status" value="1"/>
</dbReference>
<feature type="chain" id="PRO_5028399989" evidence="2">
    <location>
        <begin position="19"/>
        <end position="299"/>
    </location>
</feature>
<sequence length="299" mass="31755">MFLSFLFLSCLLSEPLSGSVDQSMFENSNTAPTPKLQPSRSFPHLSKSTASSSTAMGPLELSGPGLRVGSSQHLKNLGKAVGAKVNDFLRRKEPVNLGNTAGVMEINKNAGATLSARGDTPPGTWQEEERSALLEAFPRLDPPPPVTKKRTPRTLKSPQDMLISPQPVMSSLEYGAELLAGPPQEAPSTVPSPREVASNDSLGPEGPAEIGPGSEALLNGEGPLSVPDLIHKDAQSDFKLRTTEWRRASSPSLSERNGLKLSPGSIGLTEPQEDGSPPPRARTTSLDNEGPHPDLLSFE</sequence>
<gene>
    <name evidence="4" type="primary">NOS1AP</name>
</gene>
<accession>A0A6P5KGX3</accession>
<dbReference type="GeneID" id="110209895"/>
<feature type="signal peptide" evidence="2">
    <location>
        <begin position="1"/>
        <end position="18"/>
    </location>
</feature>
<organism evidence="3 4">
    <name type="scientific">Phascolarctos cinereus</name>
    <name type="common">Koala</name>
    <dbReference type="NCBI Taxonomy" id="38626"/>
    <lineage>
        <taxon>Eukaryota</taxon>
        <taxon>Metazoa</taxon>
        <taxon>Chordata</taxon>
        <taxon>Craniata</taxon>
        <taxon>Vertebrata</taxon>
        <taxon>Euteleostomi</taxon>
        <taxon>Mammalia</taxon>
        <taxon>Metatheria</taxon>
        <taxon>Diprotodontia</taxon>
        <taxon>Phascolarctidae</taxon>
        <taxon>Phascolarctos</taxon>
    </lineage>
</organism>
<evidence type="ECO:0000313" key="4">
    <source>
        <dbReference type="RefSeq" id="XP_020844284.1"/>
    </source>
</evidence>
<protein>
    <submittedName>
        <fullName evidence="4">Carboxyl-terminal PDZ ligand of neuronal nitric oxide synthase protein isoform X4</fullName>
    </submittedName>
</protein>